<keyword evidence="2" id="KW-0488">Methylation</keyword>
<dbReference type="InterPro" id="IPR001082">
    <property type="entry name" value="Pilin"/>
</dbReference>
<comment type="similarity">
    <text evidence="1 3">Belongs to the N-Me-Phe pilin family.</text>
</comment>
<protein>
    <submittedName>
        <fullName evidence="5">Pilin</fullName>
    </submittedName>
</protein>
<keyword evidence="6" id="KW-1185">Reference proteome</keyword>
<gene>
    <name evidence="5" type="ORF">ISP20_12285</name>
</gene>
<dbReference type="PANTHER" id="PTHR30093:SF34">
    <property type="entry name" value="PREPILIN PEPTIDASE-DEPENDENT PROTEIN D"/>
    <property type="match status" value="1"/>
</dbReference>
<evidence type="ECO:0000313" key="5">
    <source>
        <dbReference type="EMBL" id="MBM7121933.1"/>
    </source>
</evidence>
<dbReference type="InterPro" id="IPR012902">
    <property type="entry name" value="N_methyl_site"/>
</dbReference>
<dbReference type="PROSITE" id="PS00409">
    <property type="entry name" value="PROKAR_NTER_METHYL"/>
    <property type="match status" value="1"/>
</dbReference>
<dbReference type="RefSeq" id="WP_204636628.1">
    <property type="nucleotide sequence ID" value="NZ_JADIKC010000005.1"/>
</dbReference>
<dbReference type="InterPro" id="IPR045584">
    <property type="entry name" value="Pilin-like"/>
</dbReference>
<dbReference type="Pfam" id="PF00114">
    <property type="entry name" value="Pilin"/>
    <property type="match status" value="1"/>
</dbReference>
<keyword evidence="4" id="KW-1133">Transmembrane helix</keyword>
<organism evidence="5 6">
    <name type="scientific">Dyella kyungheensis</name>
    <dbReference type="NCBI Taxonomy" id="1242174"/>
    <lineage>
        <taxon>Bacteria</taxon>
        <taxon>Pseudomonadati</taxon>
        <taxon>Pseudomonadota</taxon>
        <taxon>Gammaproteobacteria</taxon>
        <taxon>Lysobacterales</taxon>
        <taxon>Rhodanobacteraceae</taxon>
        <taxon>Dyella</taxon>
    </lineage>
</organism>
<evidence type="ECO:0000256" key="4">
    <source>
        <dbReference type="SAM" id="Phobius"/>
    </source>
</evidence>
<name>A0ABS2JTY5_9GAMM</name>
<evidence type="ECO:0000256" key="1">
    <source>
        <dbReference type="ARBA" id="ARBA00005233"/>
    </source>
</evidence>
<dbReference type="Pfam" id="PF07963">
    <property type="entry name" value="N_methyl"/>
    <property type="match status" value="1"/>
</dbReference>
<comment type="caution">
    <text evidence="5">The sequence shown here is derived from an EMBL/GenBank/DDBJ whole genome shotgun (WGS) entry which is preliminary data.</text>
</comment>
<dbReference type="SUPFAM" id="SSF54523">
    <property type="entry name" value="Pili subunits"/>
    <property type="match status" value="1"/>
</dbReference>
<evidence type="ECO:0000313" key="6">
    <source>
        <dbReference type="Proteomes" id="UP001430065"/>
    </source>
</evidence>
<sequence length="155" mass="17046">MRIYRNTRRQAGFTLIELMIVVAILGILAAIAIPAYQNYVIRSQVMEGFSLAEGPKLALEEYYYSTGEFPTTEAQAGLQSSNAYAGKYVSRVDALSRTGDILVHFDNTDGQQANAAIAGRQLGFSAVITNGTIQWVCTDRNINGIDLQYLPQTCR</sequence>
<dbReference type="EMBL" id="JADIKC010000005">
    <property type="protein sequence ID" value="MBM7121933.1"/>
    <property type="molecule type" value="Genomic_DNA"/>
</dbReference>
<accession>A0ABS2JTY5</accession>
<dbReference type="NCBIfam" id="TIGR02532">
    <property type="entry name" value="IV_pilin_GFxxxE"/>
    <property type="match status" value="1"/>
</dbReference>
<dbReference type="Proteomes" id="UP001430065">
    <property type="component" value="Unassembled WGS sequence"/>
</dbReference>
<evidence type="ECO:0000256" key="2">
    <source>
        <dbReference type="ARBA" id="ARBA00022481"/>
    </source>
</evidence>
<keyword evidence="4" id="KW-0472">Membrane</keyword>
<reference evidence="5 6" key="1">
    <citation type="submission" date="2020-10" db="EMBL/GenBank/DDBJ databases">
        <title>Phylogeny of dyella-like bacteria.</title>
        <authorList>
            <person name="Fu J."/>
        </authorList>
    </citation>
    <scope>NUCLEOTIDE SEQUENCE [LARGE SCALE GENOMIC DNA]</scope>
    <source>
        <strain evidence="5 6">THG-B117</strain>
    </source>
</reference>
<feature type="transmembrane region" description="Helical" evidence="4">
    <location>
        <begin position="12"/>
        <end position="36"/>
    </location>
</feature>
<dbReference type="Gene3D" id="3.30.700.10">
    <property type="entry name" value="Glycoprotein, Type 4 Pilin"/>
    <property type="match status" value="1"/>
</dbReference>
<dbReference type="PANTHER" id="PTHR30093">
    <property type="entry name" value="GENERAL SECRETION PATHWAY PROTEIN G"/>
    <property type="match status" value="1"/>
</dbReference>
<proteinExistence type="inferred from homology"/>
<keyword evidence="4" id="KW-0812">Transmembrane</keyword>
<keyword evidence="3" id="KW-0281">Fimbrium</keyword>
<evidence type="ECO:0000256" key="3">
    <source>
        <dbReference type="RuleBase" id="RU000389"/>
    </source>
</evidence>